<dbReference type="PANTHER" id="PTHR33223:SF11">
    <property type="entry name" value="ELEMENT PROTEIN, PUTATIVE-RELATED"/>
    <property type="match status" value="1"/>
</dbReference>
<evidence type="ECO:0000259" key="1">
    <source>
        <dbReference type="Pfam" id="PF03732"/>
    </source>
</evidence>
<accession>A0A1S4DDI7</accession>
<dbReference type="KEGG" id="nta:107828575"/>
<dbReference type="Pfam" id="PF03732">
    <property type="entry name" value="Retrotrans_gag"/>
    <property type="match status" value="1"/>
</dbReference>
<name>A0A1S4DDI7_TOBAC</name>
<dbReference type="InterPro" id="IPR005162">
    <property type="entry name" value="Retrotrans_gag_dom"/>
</dbReference>
<organism evidence="2">
    <name type="scientific">Nicotiana tabacum</name>
    <name type="common">Common tobacco</name>
    <dbReference type="NCBI Taxonomy" id="4097"/>
    <lineage>
        <taxon>Eukaryota</taxon>
        <taxon>Viridiplantae</taxon>
        <taxon>Streptophyta</taxon>
        <taxon>Embryophyta</taxon>
        <taxon>Tracheophyta</taxon>
        <taxon>Spermatophyta</taxon>
        <taxon>Magnoliopsida</taxon>
        <taxon>eudicotyledons</taxon>
        <taxon>Gunneridae</taxon>
        <taxon>Pentapetalae</taxon>
        <taxon>asterids</taxon>
        <taxon>lamiids</taxon>
        <taxon>Solanales</taxon>
        <taxon>Solanaceae</taxon>
        <taxon>Nicotianoideae</taxon>
        <taxon>Nicotianeae</taxon>
        <taxon>Nicotiana</taxon>
    </lineage>
</organism>
<dbReference type="OrthoDB" id="1302491at2759"/>
<dbReference type="PaxDb" id="4097-A0A1S4DDI7"/>
<feature type="domain" description="Retrotransposon gag" evidence="1">
    <location>
        <begin position="45"/>
        <end position="131"/>
    </location>
</feature>
<reference evidence="2" key="1">
    <citation type="submission" date="2025-08" db="UniProtKB">
        <authorList>
            <consortium name="RefSeq"/>
        </authorList>
    </citation>
    <scope>IDENTIFICATION</scope>
</reference>
<dbReference type="PANTHER" id="PTHR33223">
    <property type="entry name" value="CCHC-TYPE DOMAIN-CONTAINING PROTEIN"/>
    <property type="match status" value="1"/>
</dbReference>
<evidence type="ECO:0000313" key="2">
    <source>
        <dbReference type="RefSeq" id="XP_016511403.1"/>
    </source>
</evidence>
<proteinExistence type="predicted"/>
<dbReference type="AlphaFoldDB" id="A0A1S4DDI7"/>
<dbReference type="RefSeq" id="XP_016511403.1">
    <property type="nucleotide sequence ID" value="XM_016655917.1"/>
</dbReference>
<protein>
    <recommendedName>
        <fullName evidence="1">Retrotransposon gag domain-containing protein</fullName>
    </recommendedName>
</protein>
<gene>
    <name evidence="2" type="primary">LOC107828575</name>
</gene>
<sequence length="277" mass="31961">MPMYLRIYDGTTNPEYHITHYVIAVKGNDLSKEHVSSVLLKKFGETLTKGALTWYSQLLARSIETFEDMADKFVTAHVGAKKAETRVNDIFAIKKFLGKGLRDFLSRFNRVRMTLPNVSKGMAVAAFQNGMGREGSRATRKLLIRLTKERIDNARRNHPISRPNRKRLQPYVKAPVLPPIRYDDGPSRSRTTTRMNKREIIYALEKLGTKVKWTPKIRSDTSTRKFDALCEFHQEREHKIEDCIAFRQKVVNILQQGHLKDLVSNKGRSTFARGQER</sequence>